<evidence type="ECO:0000256" key="9">
    <source>
        <dbReference type="SAM" id="MobiDB-lite"/>
    </source>
</evidence>
<dbReference type="Pfam" id="PF08711">
    <property type="entry name" value="Med26"/>
    <property type="match status" value="1"/>
</dbReference>
<keyword evidence="13" id="KW-0251">Elongation factor</keyword>
<feature type="coiled-coil region" evidence="8">
    <location>
        <begin position="1"/>
        <end position="45"/>
    </location>
</feature>
<dbReference type="CDD" id="cd00183">
    <property type="entry name" value="TFIIS_I"/>
    <property type="match status" value="1"/>
</dbReference>
<feature type="domain" description="TFIIS-type" evidence="10">
    <location>
        <begin position="262"/>
        <end position="302"/>
    </location>
</feature>
<evidence type="ECO:0000313" key="14">
    <source>
        <dbReference type="Proteomes" id="UP001149090"/>
    </source>
</evidence>
<dbReference type="GO" id="GO:0006351">
    <property type="term" value="P:DNA-templated transcription"/>
    <property type="evidence" value="ECO:0007669"/>
    <property type="project" value="InterPro"/>
</dbReference>
<dbReference type="GO" id="GO:0005634">
    <property type="term" value="C:nucleus"/>
    <property type="evidence" value="ECO:0007669"/>
    <property type="project" value="UniProtKB-SubCell"/>
</dbReference>
<dbReference type="Proteomes" id="UP001149090">
    <property type="component" value="Unassembled WGS sequence"/>
</dbReference>
<reference evidence="13" key="1">
    <citation type="submission" date="2022-10" db="EMBL/GenBank/DDBJ databases">
        <title>Novel sulphate-reducing endosymbionts in the free-living metamonad Anaeramoeba.</title>
        <authorList>
            <person name="Jerlstrom-Hultqvist J."/>
            <person name="Cepicka I."/>
            <person name="Gallot-Lavallee L."/>
            <person name="Salas-Leiva D."/>
            <person name="Curtis B.A."/>
            <person name="Zahonova K."/>
            <person name="Pipaliya S."/>
            <person name="Dacks J."/>
            <person name="Roger A.J."/>
        </authorList>
    </citation>
    <scope>NUCLEOTIDE SEQUENCE</scope>
    <source>
        <strain evidence="13">BMAN</strain>
    </source>
</reference>
<dbReference type="PROSITE" id="PS00466">
    <property type="entry name" value="ZF_TFIIS_1"/>
    <property type="match status" value="1"/>
</dbReference>
<dbReference type="SUPFAM" id="SSF47676">
    <property type="entry name" value="Conserved domain common to transcription factors TFIIS, elongin A, CRSP70"/>
    <property type="match status" value="1"/>
</dbReference>
<dbReference type="InterPro" id="IPR036575">
    <property type="entry name" value="TFIIS_cen_dom_sf"/>
</dbReference>
<dbReference type="OMA" id="RFVVMTH"/>
<dbReference type="AlphaFoldDB" id="A0A9Q0R605"/>
<evidence type="ECO:0000259" key="12">
    <source>
        <dbReference type="PROSITE" id="PS51321"/>
    </source>
</evidence>
<evidence type="ECO:0000313" key="13">
    <source>
        <dbReference type="EMBL" id="KAJ5067783.1"/>
    </source>
</evidence>
<evidence type="ECO:0000256" key="4">
    <source>
        <dbReference type="ARBA" id="ARBA00022833"/>
    </source>
</evidence>
<dbReference type="GO" id="GO:0008270">
    <property type="term" value="F:zinc ion binding"/>
    <property type="evidence" value="ECO:0007669"/>
    <property type="project" value="UniProtKB-KW"/>
</dbReference>
<comment type="caution">
    <text evidence="13">The sequence shown here is derived from an EMBL/GenBank/DDBJ whole genome shotgun (WGS) entry which is preliminary data.</text>
</comment>
<dbReference type="OrthoDB" id="44867at2759"/>
<dbReference type="Pfam" id="PF01096">
    <property type="entry name" value="Zn_ribbon_TFIIS"/>
    <property type="match status" value="1"/>
</dbReference>
<dbReference type="Pfam" id="PF07500">
    <property type="entry name" value="TFIIS_M"/>
    <property type="match status" value="1"/>
</dbReference>
<feature type="region of interest" description="Disordered" evidence="9">
    <location>
        <begin position="87"/>
        <end position="106"/>
    </location>
</feature>
<dbReference type="SMART" id="SM00509">
    <property type="entry name" value="TFS2N"/>
    <property type="match status" value="1"/>
</dbReference>
<evidence type="ECO:0000259" key="11">
    <source>
        <dbReference type="PROSITE" id="PS51319"/>
    </source>
</evidence>
<dbReference type="SUPFAM" id="SSF57783">
    <property type="entry name" value="Zinc beta-ribbon"/>
    <property type="match status" value="1"/>
</dbReference>
<accession>A0A9Q0R605</accession>
<keyword evidence="5 7" id="KW-0539">Nucleus</keyword>
<dbReference type="SMART" id="SM00440">
    <property type="entry name" value="ZnF_C2C2"/>
    <property type="match status" value="1"/>
</dbReference>
<dbReference type="PIRSF" id="PIRSF006704">
    <property type="entry name" value="TF_IIS"/>
    <property type="match status" value="1"/>
</dbReference>
<dbReference type="GO" id="GO:0003676">
    <property type="term" value="F:nucleic acid binding"/>
    <property type="evidence" value="ECO:0007669"/>
    <property type="project" value="InterPro"/>
</dbReference>
<keyword evidence="3 6" id="KW-0863">Zinc-finger</keyword>
<dbReference type="InterPro" id="IPR001222">
    <property type="entry name" value="Znf_TFIIS"/>
</dbReference>
<dbReference type="Gene3D" id="1.10.472.30">
    <property type="entry name" value="Transcription elongation factor S-II, central domain"/>
    <property type="match status" value="1"/>
</dbReference>
<evidence type="ECO:0000256" key="2">
    <source>
        <dbReference type="ARBA" id="ARBA00022723"/>
    </source>
</evidence>
<dbReference type="InterPro" id="IPR003617">
    <property type="entry name" value="TFIIS/CRSP70_N_sub"/>
</dbReference>
<dbReference type="EMBL" id="JAPDFW010000125">
    <property type="protein sequence ID" value="KAJ5067783.1"/>
    <property type="molecule type" value="Genomic_DNA"/>
</dbReference>
<dbReference type="Gene3D" id="2.20.25.10">
    <property type="match status" value="1"/>
</dbReference>
<dbReference type="PANTHER" id="PTHR11477:SF0">
    <property type="entry name" value="IP08861P-RELATED"/>
    <property type="match status" value="1"/>
</dbReference>
<evidence type="ECO:0000256" key="5">
    <source>
        <dbReference type="ARBA" id="ARBA00023242"/>
    </source>
</evidence>
<protein>
    <submittedName>
        <fullName evidence="13">Transcription elongation factor tfiis</fullName>
    </submittedName>
</protein>
<evidence type="ECO:0000256" key="3">
    <source>
        <dbReference type="ARBA" id="ARBA00022771"/>
    </source>
</evidence>
<gene>
    <name evidence="13" type="ORF">M0811_02973</name>
</gene>
<dbReference type="InterPro" id="IPR017923">
    <property type="entry name" value="TFIIS_N"/>
</dbReference>
<evidence type="ECO:0000256" key="7">
    <source>
        <dbReference type="PROSITE-ProRule" id="PRU00649"/>
    </source>
</evidence>
<dbReference type="PROSITE" id="PS51133">
    <property type="entry name" value="ZF_TFIIS_2"/>
    <property type="match status" value="1"/>
</dbReference>
<feature type="domain" description="TFIIS central" evidence="12">
    <location>
        <begin position="123"/>
        <end position="259"/>
    </location>
</feature>
<dbReference type="SUPFAM" id="SSF46942">
    <property type="entry name" value="Elongation factor TFIIS domain 2"/>
    <property type="match status" value="1"/>
</dbReference>
<organism evidence="13 14">
    <name type="scientific">Anaeramoeba ignava</name>
    <name type="common">Anaerobic marine amoeba</name>
    <dbReference type="NCBI Taxonomy" id="1746090"/>
    <lineage>
        <taxon>Eukaryota</taxon>
        <taxon>Metamonada</taxon>
        <taxon>Anaeramoebidae</taxon>
        <taxon>Anaeramoeba</taxon>
    </lineage>
</organism>
<comment type="subcellular location">
    <subcellularLocation>
        <location evidence="1 7">Nucleus</location>
    </subcellularLocation>
</comment>
<name>A0A9Q0R605_ANAIG</name>
<evidence type="ECO:0000256" key="8">
    <source>
        <dbReference type="SAM" id="Coils"/>
    </source>
</evidence>
<evidence type="ECO:0000259" key="10">
    <source>
        <dbReference type="PROSITE" id="PS51133"/>
    </source>
</evidence>
<dbReference type="InterPro" id="IPR035100">
    <property type="entry name" value="TF_IIS-typ"/>
</dbReference>
<keyword evidence="4" id="KW-0862">Zinc</keyword>
<keyword evidence="2" id="KW-0479">Metal-binding</keyword>
<dbReference type="GO" id="GO:0003746">
    <property type="term" value="F:translation elongation factor activity"/>
    <property type="evidence" value="ECO:0007669"/>
    <property type="project" value="UniProtKB-KW"/>
</dbReference>
<dbReference type="PROSITE" id="PS51319">
    <property type="entry name" value="TFIIS_N"/>
    <property type="match status" value="1"/>
</dbReference>
<keyword evidence="8" id="KW-0175">Coiled coil</keyword>
<dbReference type="InterPro" id="IPR035441">
    <property type="entry name" value="TFIIS/LEDGF_dom_sf"/>
</dbReference>
<keyword evidence="13" id="KW-0648">Protein biosynthesis</keyword>
<feature type="domain" description="TFIIS N-terminal" evidence="11">
    <location>
        <begin position="13"/>
        <end position="87"/>
    </location>
</feature>
<proteinExistence type="predicted"/>
<dbReference type="PROSITE" id="PS51321">
    <property type="entry name" value="TFIIS_CENTRAL"/>
    <property type="match status" value="1"/>
</dbReference>
<dbReference type="PANTHER" id="PTHR11477">
    <property type="entry name" value="TRANSCRIPTION FACTOR S-II ZINC FINGER DOMAIN-CONTAINING PROTEIN"/>
    <property type="match status" value="1"/>
</dbReference>
<dbReference type="CDD" id="cd13749">
    <property type="entry name" value="Zn-ribbon_TFIIS"/>
    <property type="match status" value="1"/>
</dbReference>
<dbReference type="Gene3D" id="1.20.930.10">
    <property type="entry name" value="Conserved domain common to transcription factors TFIIS, elongin A, CRSP70"/>
    <property type="match status" value="1"/>
</dbReference>
<dbReference type="InterPro" id="IPR003618">
    <property type="entry name" value="TFIIS_cen_dom"/>
</dbReference>
<evidence type="ECO:0000256" key="6">
    <source>
        <dbReference type="PROSITE-ProRule" id="PRU00472"/>
    </source>
</evidence>
<evidence type="ECO:0000256" key="1">
    <source>
        <dbReference type="ARBA" id="ARBA00004123"/>
    </source>
</evidence>
<keyword evidence="14" id="KW-1185">Reference proteome</keyword>
<sequence length="303" mass="35573">MSITQEDIIQIKQEIAKIQKQDPQIEKNEEKVIDMINRLNEMNMNLDILKKTKIGFIINKLRGNTNQKVQTEARKLFTKWRKIYENSKNKNNKNSETNSPSIKKQTKIVSDGINQINSTGNPQRNRFQNLLCEDLKKIEAKIQLNNQLNNQLKNQLKNSTGFQKTAEFLAEEIENALFEIYGEVNDKYKEKYRKIGFILTENKSVREDIKRKIFSGEITPKEFCEMKDEDFMTSEKKQEIKDLEKQAFESAMAPQPTQVTTTEFRCGRCGKRQCKVWQRQTRSADEPATTYVQCTNCLNMWKF</sequence>